<evidence type="ECO:0000256" key="1">
    <source>
        <dbReference type="SAM" id="MobiDB-lite"/>
    </source>
</evidence>
<gene>
    <name evidence="2" type="ORF">ACFORG_07315</name>
</gene>
<dbReference type="EMBL" id="JBHRXI010000006">
    <property type="protein sequence ID" value="MFC3613566.1"/>
    <property type="molecule type" value="Genomic_DNA"/>
</dbReference>
<protein>
    <submittedName>
        <fullName evidence="2">Uncharacterized protein</fullName>
    </submittedName>
</protein>
<dbReference type="RefSeq" id="WP_386734752.1">
    <property type="nucleotide sequence ID" value="NZ_JBHRXI010000006.1"/>
</dbReference>
<keyword evidence="3" id="KW-1185">Reference proteome</keyword>
<dbReference type="Proteomes" id="UP001595629">
    <property type="component" value="Unassembled WGS sequence"/>
</dbReference>
<reference evidence="3" key="1">
    <citation type="journal article" date="2019" name="Int. J. Syst. Evol. Microbiol.">
        <title>The Global Catalogue of Microorganisms (GCM) 10K type strain sequencing project: providing services to taxonomists for standard genome sequencing and annotation.</title>
        <authorList>
            <consortium name="The Broad Institute Genomics Platform"/>
            <consortium name="The Broad Institute Genome Sequencing Center for Infectious Disease"/>
            <person name="Wu L."/>
            <person name="Ma J."/>
        </authorList>
    </citation>
    <scope>NUCLEOTIDE SEQUENCE [LARGE SCALE GENOMIC DNA]</scope>
    <source>
        <strain evidence="3">KCTC 42911</strain>
    </source>
</reference>
<evidence type="ECO:0000313" key="2">
    <source>
        <dbReference type="EMBL" id="MFC3613566.1"/>
    </source>
</evidence>
<proteinExistence type="predicted"/>
<feature type="region of interest" description="Disordered" evidence="1">
    <location>
        <begin position="1"/>
        <end position="23"/>
    </location>
</feature>
<comment type="caution">
    <text evidence="2">The sequence shown here is derived from an EMBL/GenBank/DDBJ whole genome shotgun (WGS) entry which is preliminary data.</text>
</comment>
<accession>A0ABV7TE61</accession>
<name>A0ABV7TE61_9RHOB</name>
<feature type="compositionally biased region" description="Basic and acidic residues" evidence="1">
    <location>
        <begin position="9"/>
        <end position="23"/>
    </location>
</feature>
<sequence>MKAPIRKPAKPEGKATRSPWDDPDFRIYGFNASWWPLLRLVNDGRTKEQE</sequence>
<organism evidence="2 3">
    <name type="scientific">Lutimaribacter marinistellae</name>
    <dbReference type="NCBI Taxonomy" id="1820329"/>
    <lineage>
        <taxon>Bacteria</taxon>
        <taxon>Pseudomonadati</taxon>
        <taxon>Pseudomonadota</taxon>
        <taxon>Alphaproteobacteria</taxon>
        <taxon>Rhodobacterales</taxon>
        <taxon>Roseobacteraceae</taxon>
        <taxon>Lutimaribacter</taxon>
    </lineage>
</organism>
<evidence type="ECO:0000313" key="3">
    <source>
        <dbReference type="Proteomes" id="UP001595629"/>
    </source>
</evidence>